<dbReference type="SUPFAM" id="SSF56935">
    <property type="entry name" value="Porins"/>
    <property type="match status" value="1"/>
</dbReference>
<dbReference type="InterPro" id="IPR039426">
    <property type="entry name" value="TonB-dep_rcpt-like"/>
</dbReference>
<keyword evidence="2 11" id="KW-0813">Transport</keyword>
<dbReference type="InterPro" id="IPR000531">
    <property type="entry name" value="Beta-barrel_TonB"/>
</dbReference>
<feature type="domain" description="TonB-dependent receptor plug" evidence="14">
    <location>
        <begin position="60"/>
        <end position="166"/>
    </location>
</feature>
<evidence type="ECO:0000256" key="9">
    <source>
        <dbReference type="ARBA" id="ARBA00023136"/>
    </source>
</evidence>
<name>A0A1M5P0U8_9GAMM</name>
<evidence type="ECO:0000313" key="16">
    <source>
        <dbReference type="Proteomes" id="UP000199758"/>
    </source>
</evidence>
<dbReference type="STRING" id="490188.SAMN04488068_1961"/>
<comment type="subcellular location">
    <subcellularLocation>
        <location evidence="1 11">Cell outer membrane</location>
        <topology evidence="1 11">Multi-pass membrane protein</topology>
    </subcellularLocation>
</comment>
<dbReference type="Pfam" id="PF07715">
    <property type="entry name" value="Plug"/>
    <property type="match status" value="1"/>
</dbReference>
<keyword evidence="5 11" id="KW-0812">Transmembrane</keyword>
<gene>
    <name evidence="15" type="ORF">SAMN04488068_1961</name>
</gene>
<evidence type="ECO:0000256" key="2">
    <source>
        <dbReference type="ARBA" id="ARBA00022448"/>
    </source>
</evidence>
<dbReference type="InterPro" id="IPR036942">
    <property type="entry name" value="Beta-barrel_TonB_sf"/>
</dbReference>
<evidence type="ECO:0000256" key="8">
    <source>
        <dbReference type="ARBA" id="ARBA00023077"/>
    </source>
</evidence>
<dbReference type="GO" id="GO:0009279">
    <property type="term" value="C:cell outer membrane"/>
    <property type="evidence" value="ECO:0007669"/>
    <property type="project" value="UniProtKB-SubCell"/>
</dbReference>
<dbReference type="EMBL" id="FQWZ01000004">
    <property type="protein sequence ID" value="SHG95335.1"/>
    <property type="molecule type" value="Genomic_DNA"/>
</dbReference>
<keyword evidence="6" id="KW-0408">Iron</keyword>
<evidence type="ECO:0000256" key="1">
    <source>
        <dbReference type="ARBA" id="ARBA00004571"/>
    </source>
</evidence>
<keyword evidence="9 11" id="KW-0472">Membrane</keyword>
<evidence type="ECO:0000256" key="7">
    <source>
        <dbReference type="ARBA" id="ARBA00023065"/>
    </source>
</evidence>
<dbReference type="PANTHER" id="PTHR32552:SF81">
    <property type="entry name" value="TONB-DEPENDENT OUTER MEMBRANE RECEPTOR"/>
    <property type="match status" value="1"/>
</dbReference>
<accession>A0A1M5P0U8</accession>
<dbReference type="OrthoDB" id="7051185at2"/>
<keyword evidence="8 12" id="KW-0798">TonB box</keyword>
<organism evidence="15 16">
    <name type="scientific">Hydrocarboniphaga daqingensis</name>
    <dbReference type="NCBI Taxonomy" id="490188"/>
    <lineage>
        <taxon>Bacteria</taxon>
        <taxon>Pseudomonadati</taxon>
        <taxon>Pseudomonadota</taxon>
        <taxon>Gammaproteobacteria</taxon>
        <taxon>Nevskiales</taxon>
        <taxon>Nevskiaceae</taxon>
        <taxon>Hydrocarboniphaga</taxon>
    </lineage>
</organism>
<keyword evidence="10 11" id="KW-0998">Cell outer membrane</keyword>
<dbReference type="GO" id="GO:0006826">
    <property type="term" value="P:iron ion transport"/>
    <property type="evidence" value="ECO:0007669"/>
    <property type="project" value="UniProtKB-KW"/>
</dbReference>
<evidence type="ECO:0000259" key="14">
    <source>
        <dbReference type="Pfam" id="PF07715"/>
    </source>
</evidence>
<dbReference type="AlphaFoldDB" id="A0A1M5P0U8"/>
<reference evidence="15 16" key="1">
    <citation type="submission" date="2016-11" db="EMBL/GenBank/DDBJ databases">
        <authorList>
            <person name="Jaros S."/>
            <person name="Januszkiewicz K."/>
            <person name="Wedrychowicz H."/>
        </authorList>
    </citation>
    <scope>NUCLEOTIDE SEQUENCE [LARGE SCALE GENOMIC DNA]</scope>
    <source>
        <strain evidence="15 16">CGMCC 1.7049</strain>
    </source>
</reference>
<keyword evidence="4" id="KW-0410">Iron transport</keyword>
<dbReference type="PANTHER" id="PTHR32552">
    <property type="entry name" value="FERRICHROME IRON RECEPTOR-RELATED"/>
    <property type="match status" value="1"/>
</dbReference>
<evidence type="ECO:0000256" key="3">
    <source>
        <dbReference type="ARBA" id="ARBA00022452"/>
    </source>
</evidence>
<dbReference type="Gene3D" id="2.40.170.20">
    <property type="entry name" value="TonB-dependent receptor, beta-barrel domain"/>
    <property type="match status" value="1"/>
</dbReference>
<dbReference type="PROSITE" id="PS52016">
    <property type="entry name" value="TONB_DEPENDENT_REC_3"/>
    <property type="match status" value="1"/>
</dbReference>
<comment type="similarity">
    <text evidence="11 12">Belongs to the TonB-dependent receptor family.</text>
</comment>
<evidence type="ECO:0000256" key="10">
    <source>
        <dbReference type="ARBA" id="ARBA00023237"/>
    </source>
</evidence>
<proteinExistence type="inferred from homology"/>
<dbReference type="CDD" id="cd01347">
    <property type="entry name" value="ligand_gated_channel"/>
    <property type="match status" value="1"/>
</dbReference>
<evidence type="ECO:0000256" key="12">
    <source>
        <dbReference type="RuleBase" id="RU003357"/>
    </source>
</evidence>
<evidence type="ECO:0000256" key="4">
    <source>
        <dbReference type="ARBA" id="ARBA00022496"/>
    </source>
</evidence>
<feature type="domain" description="TonB-dependent receptor-like beta-barrel" evidence="13">
    <location>
        <begin position="307"/>
        <end position="735"/>
    </location>
</feature>
<protein>
    <submittedName>
        <fullName evidence="15">Iron complex outermembrane recepter protein</fullName>
    </submittedName>
</protein>
<dbReference type="InterPro" id="IPR012910">
    <property type="entry name" value="Plug_dom"/>
</dbReference>
<keyword evidence="16" id="KW-1185">Reference proteome</keyword>
<evidence type="ECO:0000259" key="13">
    <source>
        <dbReference type="Pfam" id="PF00593"/>
    </source>
</evidence>
<dbReference type="Proteomes" id="UP000199758">
    <property type="component" value="Unassembled WGS sequence"/>
</dbReference>
<evidence type="ECO:0000313" key="15">
    <source>
        <dbReference type="EMBL" id="SHG95335.1"/>
    </source>
</evidence>
<evidence type="ECO:0000256" key="6">
    <source>
        <dbReference type="ARBA" id="ARBA00023004"/>
    </source>
</evidence>
<keyword evidence="7" id="KW-0406">Ion transport</keyword>
<keyword evidence="3 11" id="KW-1134">Transmembrane beta strand</keyword>
<evidence type="ECO:0000256" key="11">
    <source>
        <dbReference type="PROSITE-ProRule" id="PRU01360"/>
    </source>
</evidence>
<dbReference type="Pfam" id="PF00593">
    <property type="entry name" value="TonB_dep_Rec_b-barrel"/>
    <property type="match status" value="1"/>
</dbReference>
<sequence>MLWLLSPSAVAQSAESEAPLTTIPVASSEPPAEAPLQRDRDAPVLLEEVIVTARKREERLQDVPVSVAAFSAEQLDARGIVSVRDLGTSVPGLQFTDLAGYNLIYLRGVGTDAFVPSADPSVATYLDGVYFPSGHSVVQSFGALERIEVLKGPQGTLFGRNSTGGAISIVTKTPDQQQENSLQASYGRFNDSKTRLYTTIPLTDELSTSVSVFYNRADNYYRIDNGRDTQLPTEIGKGARLRAAFTPTDDFSLVLTGMLMQQSGTSSTTSVNTQPSAILGASIPAETREYVVTADSEPSLRTTTAAYYGNATWQLPLLDIKLLGSHYYVNADDYVYDFDGSSQGIATYGADSEYQTIDTGELQFSSNAGTPGASWLKWVGGVYYLRSEGGYDPGYLTLTNIGLPVIGNLVDRLPAPLQNLLGGVPSLESLRFNFTGLIGAESWSGYTQATASVTDWFDITLGGRYQTEKRTLIRSDVGLNNLGGGLSTVVSFAPRSARVDNFSPKVSLDFRPADDLLLYASFQQGFKSATYNIINIYTPPDYIEPEKVESLEAGIKSDWFDRRLRINGAVFQNNIRNLQTGFVSFTTGGAINFENAGRARIRGAEVDITTAPLREWNPGLVLTAGGSWLKAIYTDYQNGSGYDEQTGLAFTNGDFTGNRIVRTPKFSGSAGISQTLDVGDGELELAGNYYYNSGYFYLAQNSPVSFEGHYDLISARLSYLYRPWQLKLTLFGDNLGDTRYNLAQFHTDFGREDTLAPPITYGLRLNWDF</sequence>
<evidence type="ECO:0000256" key="5">
    <source>
        <dbReference type="ARBA" id="ARBA00022692"/>
    </source>
</evidence>